<feature type="transmembrane region" description="Helical" evidence="1">
    <location>
        <begin position="202"/>
        <end position="233"/>
    </location>
</feature>
<dbReference type="AlphaFoldDB" id="A0A7E4WC72"/>
<dbReference type="Proteomes" id="UP000492821">
    <property type="component" value="Unassembled WGS sequence"/>
</dbReference>
<keyword evidence="1" id="KW-0812">Transmembrane</keyword>
<feature type="transmembrane region" description="Helical" evidence="1">
    <location>
        <begin position="239"/>
        <end position="262"/>
    </location>
</feature>
<reference evidence="2" key="1">
    <citation type="journal article" date="2013" name="Genetics">
        <title>The draft genome and transcriptome of Panagrellus redivivus are shaped by the harsh demands of a free-living lifestyle.</title>
        <authorList>
            <person name="Srinivasan J."/>
            <person name="Dillman A.R."/>
            <person name="Macchietto M.G."/>
            <person name="Heikkinen L."/>
            <person name="Lakso M."/>
            <person name="Fracchia K.M."/>
            <person name="Antoshechkin I."/>
            <person name="Mortazavi A."/>
            <person name="Wong G."/>
            <person name="Sternberg P.W."/>
        </authorList>
    </citation>
    <scope>NUCLEOTIDE SEQUENCE [LARGE SCALE GENOMIC DNA]</scope>
    <source>
        <strain evidence="2">MT8872</strain>
    </source>
</reference>
<feature type="transmembrane region" description="Helical" evidence="1">
    <location>
        <begin position="12"/>
        <end position="34"/>
    </location>
</feature>
<evidence type="ECO:0000313" key="3">
    <source>
        <dbReference type="WBParaSite" id="Pan_g9117.t1"/>
    </source>
</evidence>
<reference evidence="3" key="2">
    <citation type="submission" date="2020-10" db="UniProtKB">
        <authorList>
            <consortium name="WormBaseParasite"/>
        </authorList>
    </citation>
    <scope>IDENTIFICATION</scope>
</reference>
<dbReference type="PANTHER" id="PTHR45830:SF15">
    <property type="entry name" value="SERPENTINE RECEPTOR, CLASS I"/>
    <property type="match status" value="1"/>
</dbReference>
<name>A0A7E4WC72_PANRE</name>
<evidence type="ECO:0000313" key="2">
    <source>
        <dbReference type="Proteomes" id="UP000492821"/>
    </source>
</evidence>
<feature type="transmembrane region" description="Helical" evidence="1">
    <location>
        <begin position="96"/>
        <end position="118"/>
    </location>
</feature>
<keyword evidence="2" id="KW-1185">Reference proteome</keyword>
<organism evidence="2 3">
    <name type="scientific">Panagrellus redivivus</name>
    <name type="common">Microworm</name>
    <dbReference type="NCBI Taxonomy" id="6233"/>
    <lineage>
        <taxon>Eukaryota</taxon>
        <taxon>Metazoa</taxon>
        <taxon>Ecdysozoa</taxon>
        <taxon>Nematoda</taxon>
        <taxon>Chromadorea</taxon>
        <taxon>Rhabditida</taxon>
        <taxon>Tylenchina</taxon>
        <taxon>Panagrolaimomorpha</taxon>
        <taxon>Panagrolaimoidea</taxon>
        <taxon>Panagrolaimidae</taxon>
        <taxon>Panagrellus</taxon>
    </lineage>
</organism>
<feature type="transmembrane region" description="Helical" evidence="1">
    <location>
        <begin position="158"/>
        <end position="181"/>
    </location>
</feature>
<proteinExistence type="predicted"/>
<evidence type="ECO:0000256" key="1">
    <source>
        <dbReference type="SAM" id="Phobius"/>
    </source>
</evidence>
<feature type="transmembrane region" description="Helical" evidence="1">
    <location>
        <begin position="54"/>
        <end position="76"/>
    </location>
</feature>
<dbReference type="PANTHER" id="PTHR45830">
    <property type="entry name" value="SERPENTINE RECEPTOR, CLASS I"/>
    <property type="match status" value="1"/>
</dbReference>
<protein>
    <submittedName>
        <fullName evidence="3">G_PROTEIN_RECEP_F1_2 domain-containing protein</fullName>
    </submittedName>
</protein>
<keyword evidence="1" id="KW-1133">Transmembrane helix</keyword>
<keyword evidence="1" id="KW-0472">Membrane</keyword>
<dbReference type="WBParaSite" id="Pan_g9117.t1">
    <property type="protein sequence ID" value="Pan_g9117.t1"/>
    <property type="gene ID" value="Pan_g9117"/>
</dbReference>
<accession>A0A7E4WC72</accession>
<dbReference type="Pfam" id="PF10318">
    <property type="entry name" value="7TM_GPCR_Srh"/>
    <property type="match status" value="1"/>
</dbReference>
<sequence>MSDYKWYLVHQLSWSYLFDVCIGLWKPVVLWPFYIGYSAGIFTNTVNSSVTVLLLIVVVLAIGMGFSVFISLLHRYMQVIPFSNAYRCYSSLWHRIGVYIIVVCLLLVALFLPLSLSFSLETDLKDSLTSKYPVLKRIFELHPSMIGYDTSVVEYSTAYGVLTLIVLFIVVVLVIVLYLNFIRILKRNKTHLSAGTYKLQLMLFKALFIQMLLAGVLLIFPITLCFILALLGFRWISSFALIAIFILGTHAFFDFIVLCYYVKAYRTYVKNLGNKMLRRLGFNIVGPAQPFVFSY</sequence>
<dbReference type="InterPro" id="IPR019422">
    <property type="entry name" value="7TM_GPCR_serpentine_rcpt_Srh"/>
</dbReference>